<keyword evidence="3" id="KW-1185">Reference proteome</keyword>
<protein>
    <submittedName>
        <fullName evidence="2">Uncharacterized protein</fullName>
    </submittedName>
</protein>
<reference evidence="2 3" key="1">
    <citation type="submission" date="2019-07" db="EMBL/GenBank/DDBJ databases">
        <title>New species of Amycolatopsis and Streptomyces.</title>
        <authorList>
            <person name="Duangmal K."/>
            <person name="Teo W.F.A."/>
            <person name="Lipun K."/>
        </authorList>
    </citation>
    <scope>NUCLEOTIDE SEQUENCE [LARGE SCALE GENOMIC DNA]</scope>
    <source>
        <strain evidence="2 3">NBRC 109810</strain>
    </source>
</reference>
<evidence type="ECO:0000313" key="3">
    <source>
        <dbReference type="Proteomes" id="UP000325849"/>
    </source>
</evidence>
<comment type="caution">
    <text evidence="2">The sequence shown here is derived from an EMBL/GenBank/DDBJ whole genome shotgun (WGS) entry which is preliminary data.</text>
</comment>
<gene>
    <name evidence="2" type="ORF">FNH09_37895</name>
</gene>
<accession>A0A5N8VS15</accession>
<evidence type="ECO:0000313" key="2">
    <source>
        <dbReference type="EMBL" id="MPY36788.1"/>
    </source>
</evidence>
<dbReference type="EMBL" id="VJZD01000250">
    <property type="protein sequence ID" value="MPY36788.1"/>
    <property type="molecule type" value="Genomic_DNA"/>
</dbReference>
<feature type="compositionally biased region" description="Basic and acidic residues" evidence="1">
    <location>
        <begin position="24"/>
        <end position="42"/>
    </location>
</feature>
<dbReference type="AlphaFoldDB" id="A0A5N8VS15"/>
<organism evidence="2 3">
    <name type="scientific">Streptomyces adustus</name>
    <dbReference type="NCBI Taxonomy" id="1609272"/>
    <lineage>
        <taxon>Bacteria</taxon>
        <taxon>Bacillati</taxon>
        <taxon>Actinomycetota</taxon>
        <taxon>Actinomycetes</taxon>
        <taxon>Kitasatosporales</taxon>
        <taxon>Streptomycetaceae</taxon>
        <taxon>Streptomyces</taxon>
    </lineage>
</organism>
<name>A0A5N8VS15_9ACTN</name>
<dbReference type="OrthoDB" id="3250520at2"/>
<evidence type="ECO:0000256" key="1">
    <source>
        <dbReference type="SAM" id="MobiDB-lite"/>
    </source>
</evidence>
<proteinExistence type="predicted"/>
<sequence>MPEADTGTLVGERPPVDGEVKIHVQEAPGRRPKDLTDYDREAAAPASGPVWRMAGTGLTVPAIRNGARRVSDRR</sequence>
<feature type="region of interest" description="Disordered" evidence="1">
    <location>
        <begin position="24"/>
        <end position="53"/>
    </location>
</feature>
<dbReference type="RefSeq" id="WP_152894414.1">
    <property type="nucleotide sequence ID" value="NZ_JBHJTU010000066.1"/>
</dbReference>
<dbReference type="Proteomes" id="UP000325849">
    <property type="component" value="Unassembled WGS sequence"/>
</dbReference>